<proteinExistence type="predicted"/>
<feature type="domain" description="Trypsin-co-occurring" evidence="1">
    <location>
        <begin position="11"/>
        <end position="96"/>
    </location>
</feature>
<dbReference type="EMBL" id="BLPF01000005">
    <property type="protein sequence ID" value="GFJ86072.1"/>
    <property type="molecule type" value="Genomic_DNA"/>
</dbReference>
<evidence type="ECO:0000313" key="2">
    <source>
        <dbReference type="EMBL" id="GFJ86072.1"/>
    </source>
</evidence>
<evidence type="ECO:0000259" key="1">
    <source>
        <dbReference type="Pfam" id="PF19493"/>
    </source>
</evidence>
<dbReference type="NCBIfam" id="NF041216">
    <property type="entry name" value="CU044_2847_fam"/>
    <property type="match status" value="1"/>
</dbReference>
<name>A0A6V8KLJ8_9ACTN</name>
<reference evidence="2 3" key="1">
    <citation type="submission" date="2020-03" db="EMBL/GenBank/DDBJ databases">
        <title>Whole genome shotgun sequence of Phytohabitans houttuyneae NBRC 108639.</title>
        <authorList>
            <person name="Komaki H."/>
            <person name="Tamura T."/>
        </authorList>
    </citation>
    <scope>NUCLEOTIDE SEQUENCE [LARGE SCALE GENOMIC DNA]</scope>
    <source>
        <strain evidence="2 3">NBRC 108639</strain>
    </source>
</reference>
<accession>A0A6V8KLJ8</accession>
<reference evidence="2 3" key="2">
    <citation type="submission" date="2020-03" db="EMBL/GenBank/DDBJ databases">
        <authorList>
            <person name="Ichikawa N."/>
            <person name="Kimura A."/>
            <person name="Kitahashi Y."/>
            <person name="Uohara A."/>
        </authorList>
    </citation>
    <scope>NUCLEOTIDE SEQUENCE [LARGE SCALE GENOMIC DNA]</scope>
    <source>
        <strain evidence="2 3">NBRC 108639</strain>
    </source>
</reference>
<protein>
    <recommendedName>
        <fullName evidence="1">Trypsin-co-occurring domain-containing protein</fullName>
    </recommendedName>
</protein>
<dbReference type="InterPro" id="IPR045794">
    <property type="entry name" value="Trypco1"/>
</dbReference>
<dbReference type="Proteomes" id="UP000482800">
    <property type="component" value="Unassembled WGS sequence"/>
</dbReference>
<dbReference type="AlphaFoldDB" id="A0A6V8KLJ8"/>
<evidence type="ECO:0000313" key="3">
    <source>
        <dbReference type="Proteomes" id="UP000482800"/>
    </source>
</evidence>
<comment type="caution">
    <text evidence="2">The sequence shown here is derived from an EMBL/GenBank/DDBJ whole genome shotgun (WGS) entry which is preliminary data.</text>
</comment>
<sequence length="108" mass="11291">MPSEIVRYQVDGETVAKFEIEPTPGFRPAGVGDIAGKVWDAAGPAVEAAMAVMDRVKRLGPDGVEITFGVKVTGTMDWLVAKAATEGNFQITLSWQPTAVAELAASAG</sequence>
<dbReference type="RefSeq" id="WP_173071744.1">
    <property type="nucleotide sequence ID" value="NZ_BAABGO010000002.1"/>
</dbReference>
<keyword evidence="3" id="KW-1185">Reference proteome</keyword>
<dbReference type="Pfam" id="PF19493">
    <property type="entry name" value="Trypco1"/>
    <property type="match status" value="1"/>
</dbReference>
<organism evidence="2 3">
    <name type="scientific">Phytohabitans houttuyneae</name>
    <dbReference type="NCBI Taxonomy" id="1076126"/>
    <lineage>
        <taxon>Bacteria</taxon>
        <taxon>Bacillati</taxon>
        <taxon>Actinomycetota</taxon>
        <taxon>Actinomycetes</taxon>
        <taxon>Micromonosporales</taxon>
        <taxon>Micromonosporaceae</taxon>
    </lineage>
</organism>
<gene>
    <name evidence="2" type="ORF">Phou_102520</name>
</gene>